<dbReference type="PANTHER" id="PTHR38790:SF8">
    <property type="entry name" value="F-BOX DOMAIN-CONTAINING PROTEIN"/>
    <property type="match status" value="1"/>
</dbReference>
<protein>
    <submittedName>
        <fullName evidence="2">Unnamed protein product</fullName>
    </submittedName>
</protein>
<proteinExistence type="predicted"/>
<reference evidence="2" key="1">
    <citation type="submission" date="2023-04" db="EMBL/GenBank/DDBJ databases">
        <title>Aspergillus oryzae NBRC 4228.</title>
        <authorList>
            <person name="Ichikawa N."/>
            <person name="Sato H."/>
            <person name="Tonouchi N."/>
        </authorList>
    </citation>
    <scope>NUCLEOTIDE SEQUENCE</scope>
    <source>
        <strain evidence="2">NBRC 4228</strain>
    </source>
</reference>
<dbReference type="Pfam" id="PF24864">
    <property type="entry name" value="DUF7730"/>
    <property type="match status" value="1"/>
</dbReference>
<dbReference type="InterPro" id="IPR056632">
    <property type="entry name" value="DUF7730"/>
</dbReference>
<organism evidence="2 3">
    <name type="scientific">Aspergillus oryzae</name>
    <name type="common">Yellow koji mold</name>
    <dbReference type="NCBI Taxonomy" id="5062"/>
    <lineage>
        <taxon>Eukaryota</taxon>
        <taxon>Fungi</taxon>
        <taxon>Dikarya</taxon>
        <taxon>Ascomycota</taxon>
        <taxon>Pezizomycotina</taxon>
        <taxon>Eurotiomycetes</taxon>
        <taxon>Eurotiomycetidae</taxon>
        <taxon>Eurotiales</taxon>
        <taxon>Aspergillaceae</taxon>
        <taxon>Aspergillus</taxon>
        <taxon>Aspergillus subgen. Circumdati</taxon>
    </lineage>
</organism>
<dbReference type="PANTHER" id="PTHR38790">
    <property type="entry name" value="2EXR DOMAIN-CONTAINING PROTEIN-RELATED"/>
    <property type="match status" value="1"/>
</dbReference>
<gene>
    <name evidence="2" type="ORF">Aory04_000499300</name>
</gene>
<accession>A0AAN5BWD9</accession>
<feature type="domain" description="DUF7730" evidence="1">
    <location>
        <begin position="69"/>
        <end position="222"/>
    </location>
</feature>
<evidence type="ECO:0000259" key="1">
    <source>
        <dbReference type="Pfam" id="PF24864"/>
    </source>
</evidence>
<dbReference type="AlphaFoldDB" id="A0AAN5BWD9"/>
<sequence length="286" mass="32953">MFQENFPTHRVNIPNSNTVPLFYSSSALLHTMKNKLTTYDIKFRSKALPKILKLFRQTPKHERAVSPGFLGLPSEIRLLIYQFAFSTTCDHILVTADRDRRASRPITNTDDINERPTRELRYTRTPSVPLLAALLQTNKQIYREALPVLYANTIFSTSSNPTSLMYLKDRLSEFAISNIRQVQLCPTSLLSESFIRERELLSWTVLCAEVADLPGLRQVWISYSSPEMLKNGTVEFHRGRYAKWLDLIQVKKSLVFDVFEGSADDREECRERFREIIQDAGDTLGV</sequence>
<evidence type="ECO:0000313" key="3">
    <source>
        <dbReference type="Proteomes" id="UP001165205"/>
    </source>
</evidence>
<dbReference type="Proteomes" id="UP001165205">
    <property type="component" value="Unassembled WGS sequence"/>
</dbReference>
<evidence type="ECO:0000313" key="2">
    <source>
        <dbReference type="EMBL" id="GMG28590.1"/>
    </source>
</evidence>
<dbReference type="EMBL" id="BSYA01000047">
    <property type="protein sequence ID" value="GMG28590.1"/>
    <property type="molecule type" value="Genomic_DNA"/>
</dbReference>
<name>A0AAN5BWD9_ASPOZ</name>
<comment type="caution">
    <text evidence="2">The sequence shown here is derived from an EMBL/GenBank/DDBJ whole genome shotgun (WGS) entry which is preliminary data.</text>
</comment>